<dbReference type="CDD" id="cd01129">
    <property type="entry name" value="PulE-GspE-like"/>
    <property type="match status" value="1"/>
</dbReference>
<gene>
    <name evidence="4" type="ORF">S03H2_59460</name>
</gene>
<dbReference type="EMBL" id="BARU01038234">
    <property type="protein sequence ID" value="GAH82417.1"/>
    <property type="molecule type" value="Genomic_DNA"/>
</dbReference>
<dbReference type="PANTHER" id="PTHR30258">
    <property type="entry name" value="TYPE II SECRETION SYSTEM PROTEIN GSPE-RELATED"/>
    <property type="match status" value="1"/>
</dbReference>
<feature type="domain" description="Bacterial type II secretion system protein E" evidence="3">
    <location>
        <begin position="2"/>
        <end position="181"/>
    </location>
</feature>
<evidence type="ECO:0000256" key="2">
    <source>
        <dbReference type="ARBA" id="ARBA00022840"/>
    </source>
</evidence>
<proteinExistence type="predicted"/>
<protein>
    <recommendedName>
        <fullName evidence="3">Bacterial type II secretion system protein E domain-containing protein</fullName>
    </recommendedName>
</protein>
<dbReference type="GO" id="GO:0005524">
    <property type="term" value="F:ATP binding"/>
    <property type="evidence" value="ECO:0007669"/>
    <property type="project" value="UniProtKB-KW"/>
</dbReference>
<dbReference type="Pfam" id="PF00437">
    <property type="entry name" value="T2SSE"/>
    <property type="match status" value="1"/>
</dbReference>
<evidence type="ECO:0000313" key="4">
    <source>
        <dbReference type="EMBL" id="GAH82417.1"/>
    </source>
</evidence>
<reference evidence="4" key="1">
    <citation type="journal article" date="2014" name="Front. Microbiol.">
        <title>High frequency of phylogenetically diverse reductive dehalogenase-homologous genes in deep subseafloor sedimentary metagenomes.</title>
        <authorList>
            <person name="Kawai M."/>
            <person name="Futagami T."/>
            <person name="Toyoda A."/>
            <person name="Takaki Y."/>
            <person name="Nishi S."/>
            <person name="Hori S."/>
            <person name="Arai W."/>
            <person name="Tsubouchi T."/>
            <person name="Morono Y."/>
            <person name="Uchiyama I."/>
            <person name="Ito T."/>
            <person name="Fujiyama A."/>
            <person name="Inagaki F."/>
            <person name="Takami H."/>
        </authorList>
    </citation>
    <scope>NUCLEOTIDE SEQUENCE</scope>
    <source>
        <strain evidence="4">Expedition CK06-06</strain>
    </source>
</reference>
<evidence type="ECO:0000259" key="3">
    <source>
        <dbReference type="Pfam" id="PF00437"/>
    </source>
</evidence>
<accession>X1IL28</accession>
<dbReference type="InterPro" id="IPR001482">
    <property type="entry name" value="T2SS/T4SS_dom"/>
</dbReference>
<dbReference type="GO" id="GO:0016887">
    <property type="term" value="F:ATP hydrolysis activity"/>
    <property type="evidence" value="ECO:0007669"/>
    <property type="project" value="TreeGrafter"/>
</dbReference>
<name>X1IL28_9ZZZZ</name>
<dbReference type="PANTHER" id="PTHR30258:SF1">
    <property type="entry name" value="PROTEIN TRANSPORT PROTEIN HOFB HOMOLOG"/>
    <property type="match status" value="1"/>
</dbReference>
<sequence length="181" mass="20237">MSPPIRMKMAIVSRVKIMANLNISERRIPQDGRINVRVGSKVIDLRVSVIPTIYGEKVVMRILDKSSLMLDMKDLGFEENALRRFIQAIEQPYGIVLVTGPTGSGKSTTLYSALSRLNTKEVQIITAEDPVEYNLKGINQVQINEDIGFTFAKALRSFLRQSPNIIMVGEIRDTETAEIAV</sequence>
<comment type="caution">
    <text evidence="4">The sequence shown here is derived from an EMBL/GenBank/DDBJ whole genome shotgun (WGS) entry which is preliminary data.</text>
</comment>
<keyword evidence="2" id="KW-0067">ATP-binding</keyword>
<evidence type="ECO:0000256" key="1">
    <source>
        <dbReference type="ARBA" id="ARBA00022741"/>
    </source>
</evidence>
<dbReference type="Gene3D" id="3.40.50.300">
    <property type="entry name" value="P-loop containing nucleotide triphosphate hydrolases"/>
    <property type="match status" value="1"/>
</dbReference>
<feature type="non-terminal residue" evidence="4">
    <location>
        <position position="181"/>
    </location>
</feature>
<keyword evidence="1" id="KW-0547">Nucleotide-binding</keyword>
<organism evidence="4">
    <name type="scientific">marine sediment metagenome</name>
    <dbReference type="NCBI Taxonomy" id="412755"/>
    <lineage>
        <taxon>unclassified sequences</taxon>
        <taxon>metagenomes</taxon>
        <taxon>ecological metagenomes</taxon>
    </lineage>
</organism>
<dbReference type="Gene3D" id="3.30.450.90">
    <property type="match status" value="1"/>
</dbReference>
<dbReference type="GO" id="GO:0005886">
    <property type="term" value="C:plasma membrane"/>
    <property type="evidence" value="ECO:0007669"/>
    <property type="project" value="TreeGrafter"/>
</dbReference>
<dbReference type="AlphaFoldDB" id="X1IL28"/>
<dbReference type="SUPFAM" id="SSF52540">
    <property type="entry name" value="P-loop containing nucleoside triphosphate hydrolases"/>
    <property type="match status" value="1"/>
</dbReference>
<dbReference type="InterPro" id="IPR027417">
    <property type="entry name" value="P-loop_NTPase"/>
</dbReference>